<gene>
    <name evidence="2" type="ORF">PDE001_LOCUS6435</name>
</gene>
<evidence type="ECO:0000313" key="2">
    <source>
        <dbReference type="EMBL" id="CAI5736857.1"/>
    </source>
</evidence>
<protein>
    <recommendedName>
        <fullName evidence="4">EH domain-containing protein</fullName>
    </recommendedName>
</protein>
<evidence type="ECO:0000313" key="3">
    <source>
        <dbReference type="Proteomes" id="UP001162029"/>
    </source>
</evidence>
<organism evidence="2 3">
    <name type="scientific">Peronospora destructor</name>
    <dbReference type="NCBI Taxonomy" id="86335"/>
    <lineage>
        <taxon>Eukaryota</taxon>
        <taxon>Sar</taxon>
        <taxon>Stramenopiles</taxon>
        <taxon>Oomycota</taxon>
        <taxon>Peronosporomycetes</taxon>
        <taxon>Peronosporales</taxon>
        <taxon>Peronosporaceae</taxon>
        <taxon>Peronospora</taxon>
    </lineage>
</organism>
<proteinExistence type="predicted"/>
<evidence type="ECO:0000256" key="1">
    <source>
        <dbReference type="SAM" id="MobiDB-lite"/>
    </source>
</evidence>
<accession>A0AAV0UK76</accession>
<feature type="region of interest" description="Disordered" evidence="1">
    <location>
        <begin position="384"/>
        <end position="433"/>
    </location>
</feature>
<dbReference type="EMBL" id="CANTFM010001210">
    <property type="protein sequence ID" value="CAI5736857.1"/>
    <property type="molecule type" value="Genomic_DNA"/>
</dbReference>
<sequence length="433" mass="47867">MACNLSRVCVISLFFEDAPFGLNCILPIQCPLRSTTSDEFQLDAQLYTMIELEGTRYRAFFANLARKEFFRKSSLSEKQVQELYTQIKEQKLLRDADYMNQTEFVLGMHFIVCMTKRNLVKIPPKFPTYLFPTLDLTPEYVRDQVPNTSTDAPLLSPAPANDTSMSFGMTSCISLTHAKSLSDLMAKELHSKQYEAQVLSRVEQSEARTLQSLHVYVEHIADQVDKLGFPVPNSTRSLDTLDNLKDLLQKHVFGAKQEMESMQIDAQMRSVASEVPQDSSPREDPLKLTSGLTQELLALQLQTAHLMAKKADIVERFVAVTTGSSHAGSFTQQPTFTESKNPPFALSKGALTVRELGTSSASPMPPKTSYPALVQSHNGATGGDWGNFGAAKSQDSLAPQPFGVKIDKPLASSDPFDLGSLPAAEATTQKSRR</sequence>
<dbReference type="Proteomes" id="UP001162029">
    <property type="component" value="Unassembled WGS sequence"/>
</dbReference>
<comment type="caution">
    <text evidence="2">The sequence shown here is derived from an EMBL/GenBank/DDBJ whole genome shotgun (WGS) entry which is preliminary data.</text>
</comment>
<evidence type="ECO:0008006" key="4">
    <source>
        <dbReference type="Google" id="ProtNLM"/>
    </source>
</evidence>
<dbReference type="Gene3D" id="1.10.238.10">
    <property type="entry name" value="EF-hand"/>
    <property type="match status" value="1"/>
</dbReference>
<keyword evidence="3" id="KW-1185">Reference proteome</keyword>
<name>A0AAV0UK76_9STRA</name>
<dbReference type="AlphaFoldDB" id="A0AAV0UK76"/>
<reference evidence="2" key="1">
    <citation type="submission" date="2022-12" db="EMBL/GenBank/DDBJ databases">
        <authorList>
            <person name="Webb A."/>
        </authorList>
    </citation>
    <scope>NUCLEOTIDE SEQUENCE</scope>
    <source>
        <strain evidence="2">Pd1</strain>
    </source>
</reference>